<evidence type="ECO:0000256" key="7">
    <source>
        <dbReference type="ARBA" id="ARBA00022692"/>
    </source>
</evidence>
<dbReference type="SFLD" id="SFLDS00029">
    <property type="entry name" value="Radical_SAM"/>
    <property type="match status" value="1"/>
</dbReference>
<dbReference type="KEGG" id="aec:105147029"/>
<dbReference type="PROSITE" id="PS51918">
    <property type="entry name" value="RADICAL_SAM"/>
    <property type="match status" value="1"/>
</dbReference>
<reference evidence="19" key="1">
    <citation type="submission" date="2011-02" db="EMBL/GenBank/DDBJ databases">
        <title>The genome of the leaf-cutting ant Acromyrmex echinatior suggests key adaptations to social evolution and fungus farming.</title>
        <authorList>
            <person name="Nygaard S."/>
            <person name="Zhang G."/>
        </authorList>
    </citation>
    <scope>NUCLEOTIDE SEQUENCE</scope>
</reference>
<dbReference type="Proteomes" id="UP000007755">
    <property type="component" value="Unassembled WGS sequence"/>
</dbReference>
<dbReference type="InterPro" id="IPR013848">
    <property type="entry name" value="Methylthiotransferase_N"/>
</dbReference>
<name>F4WMT0_ACREC</name>
<feature type="domain" description="TRAM" evidence="16">
    <location>
        <begin position="428"/>
        <end position="490"/>
    </location>
</feature>
<dbReference type="Gene3D" id="3.40.50.12160">
    <property type="entry name" value="Methylthiotransferase, N-terminal domain"/>
    <property type="match status" value="1"/>
</dbReference>
<dbReference type="AlphaFoldDB" id="F4WMT0"/>
<keyword evidence="11 15" id="KW-0408">Iron</keyword>
<dbReference type="NCBIfam" id="TIGR00089">
    <property type="entry name" value="MiaB/RimO family radical SAM methylthiotransferase"/>
    <property type="match status" value="1"/>
</dbReference>
<dbReference type="SMART" id="SM00729">
    <property type="entry name" value="Elp3"/>
    <property type="match status" value="1"/>
</dbReference>
<evidence type="ECO:0000256" key="4">
    <source>
        <dbReference type="ARBA" id="ARBA00022485"/>
    </source>
</evidence>
<evidence type="ECO:0000256" key="6">
    <source>
        <dbReference type="ARBA" id="ARBA00022691"/>
    </source>
</evidence>
<feature type="domain" description="MTTase N-terminal" evidence="17">
    <location>
        <begin position="61"/>
        <end position="169"/>
    </location>
</feature>
<dbReference type="InterPro" id="IPR058240">
    <property type="entry name" value="rSAM_sf"/>
</dbReference>
<evidence type="ECO:0000256" key="5">
    <source>
        <dbReference type="ARBA" id="ARBA00022679"/>
    </source>
</evidence>
<keyword evidence="12 15" id="KW-0411">Iron-sulfur</keyword>
<dbReference type="eggNOG" id="KOG4355">
    <property type="taxonomic scope" value="Eukaryota"/>
</dbReference>
<dbReference type="GO" id="GO:0035598">
    <property type="term" value="F:tRNA (N(6)-L-threonylcarbamoyladenosine(37)-C(2))-methylthiotransferase activity"/>
    <property type="evidence" value="ECO:0007669"/>
    <property type="project" value="UniProtKB-UniRule"/>
</dbReference>
<dbReference type="InterPro" id="IPR038135">
    <property type="entry name" value="Methylthiotransferase_N_sf"/>
</dbReference>
<dbReference type="PROSITE" id="PS01278">
    <property type="entry name" value="MTTASE_RADICAL"/>
    <property type="match status" value="1"/>
</dbReference>
<evidence type="ECO:0000259" key="18">
    <source>
        <dbReference type="PROSITE" id="PS51918"/>
    </source>
</evidence>
<comment type="function">
    <text evidence="1 15">Catalyzes the methylthiolation of N6-threonylcarbamoyladenosine (t(6)A), leading to the formation of 2-methylthio-N6-threonylcarbamoyladenosine (ms(2)t(6)A) at position 37 in tRNAs that read codons beginning with adenine.</text>
</comment>
<evidence type="ECO:0000313" key="19">
    <source>
        <dbReference type="EMBL" id="EGI64557.1"/>
    </source>
</evidence>
<keyword evidence="13 15" id="KW-0472">Membrane</keyword>
<evidence type="ECO:0000259" key="16">
    <source>
        <dbReference type="PROSITE" id="PS50926"/>
    </source>
</evidence>
<dbReference type="InterPro" id="IPR005839">
    <property type="entry name" value="Methylthiotransferase"/>
</dbReference>
<dbReference type="GO" id="GO:0005789">
    <property type="term" value="C:endoplasmic reticulum membrane"/>
    <property type="evidence" value="ECO:0007669"/>
    <property type="project" value="UniProtKB-SubCell"/>
</dbReference>
<feature type="domain" description="Radical SAM core" evidence="18">
    <location>
        <begin position="197"/>
        <end position="430"/>
    </location>
</feature>
<dbReference type="NCBIfam" id="TIGR01578">
    <property type="entry name" value="MiaB-like-B"/>
    <property type="match status" value="1"/>
</dbReference>
<dbReference type="SFLD" id="SFLDG01082">
    <property type="entry name" value="B12-binding_domain_containing"/>
    <property type="match status" value="1"/>
</dbReference>
<dbReference type="InterPro" id="IPR002792">
    <property type="entry name" value="TRAM_dom"/>
</dbReference>
<evidence type="ECO:0000256" key="3">
    <source>
        <dbReference type="ARBA" id="ARBA00008616"/>
    </source>
</evidence>
<dbReference type="InterPro" id="IPR020612">
    <property type="entry name" value="Methylthiotransferase_CS"/>
</dbReference>
<dbReference type="OMA" id="HYAYPTG"/>
<keyword evidence="9 15" id="KW-0479">Metal-binding</keyword>
<evidence type="ECO:0000256" key="10">
    <source>
        <dbReference type="ARBA" id="ARBA00022989"/>
    </source>
</evidence>
<evidence type="ECO:0000256" key="1">
    <source>
        <dbReference type="ARBA" id="ARBA00002399"/>
    </source>
</evidence>
<evidence type="ECO:0000256" key="14">
    <source>
        <dbReference type="ARBA" id="ARBA00051661"/>
    </source>
</evidence>
<dbReference type="FunCoup" id="F4WMT0">
    <property type="interactions" value="1894"/>
</dbReference>
<dbReference type="GO" id="GO:0051539">
    <property type="term" value="F:4 iron, 4 sulfur cluster binding"/>
    <property type="evidence" value="ECO:0007669"/>
    <property type="project" value="UniProtKB-UniRule"/>
</dbReference>
<comment type="catalytic activity">
    <reaction evidence="14 15">
        <text>N(6)-L-threonylcarbamoyladenosine(37) in tRNA + (sulfur carrier)-SH + AH2 + 2 S-adenosyl-L-methionine = 2-methylsulfanyl-N(6)-L-threonylcarbamoyladenosine(37) in tRNA + (sulfur carrier)-H + 5'-deoxyadenosine + L-methionine + A + S-adenosyl-L-homocysteine + 2 H(+)</text>
        <dbReference type="Rhea" id="RHEA:37075"/>
        <dbReference type="Rhea" id="RHEA-COMP:10163"/>
        <dbReference type="Rhea" id="RHEA-COMP:11092"/>
        <dbReference type="Rhea" id="RHEA-COMP:14737"/>
        <dbReference type="Rhea" id="RHEA-COMP:14739"/>
        <dbReference type="ChEBI" id="CHEBI:13193"/>
        <dbReference type="ChEBI" id="CHEBI:15378"/>
        <dbReference type="ChEBI" id="CHEBI:17319"/>
        <dbReference type="ChEBI" id="CHEBI:17499"/>
        <dbReference type="ChEBI" id="CHEBI:29917"/>
        <dbReference type="ChEBI" id="CHEBI:57844"/>
        <dbReference type="ChEBI" id="CHEBI:57856"/>
        <dbReference type="ChEBI" id="CHEBI:59789"/>
        <dbReference type="ChEBI" id="CHEBI:64428"/>
        <dbReference type="ChEBI" id="CHEBI:74418"/>
        <dbReference type="ChEBI" id="CHEBI:74420"/>
        <dbReference type="EC" id="2.8.4.5"/>
    </reaction>
</comment>
<evidence type="ECO:0000256" key="11">
    <source>
        <dbReference type="ARBA" id="ARBA00023004"/>
    </source>
</evidence>
<dbReference type="PROSITE" id="PS51449">
    <property type="entry name" value="MTTASE_N"/>
    <property type="match status" value="1"/>
</dbReference>
<sequence length="539" mass="60954">MPAPCEEIIEDIEDLIASQDITPKERYNSRKHITIRPKRRKQLQEEVSQPSILSSIIPGTQTIYVKTWGCTHNSSDTEYMTGQLASYGYNLTEDKLKADLWLLNSCTVKSPAEDQFRNEIEYGKKIGKHVVVAGCVPQGAPKSSFLQGLSVIGVQQIDRVVEVVEETLKGNTVRFLQQKKDLGKKTGGASLNLPKVRRNPLIEIIAINTGCLNQCTYCKTKHARGELGSYPPEEIVERAKQAFEEGVCELWLTSEDTGAYGRDIGTNLPKLLWQLIDVIPDGCMMRIGMTNPPYILEHLDEMTKILRHSKVYSFLHIPVQSGSDHVLADMKREYTCAEFEHVVNFLSERVPGLTIATDIICGFPTETEMDFEETMTLCQKYKFPSLFINQFFSRPGTPAARMPKVPAQKVKTRTKRLSEFFQSYEPYGHKVGLIQKVLVTEVSHDKQHYVGHNKFYEQVLIPLKQGYMGKMIDVRIIEATKFSMKGDPIGKGMSPALRSPLPQGVVSKLPYEKPSKYGIVTFTMLLLAVILRILWKFLI</sequence>
<dbReference type="Gene3D" id="3.80.30.20">
    <property type="entry name" value="tm_1862 like domain"/>
    <property type="match status" value="1"/>
</dbReference>
<dbReference type="Pfam" id="PF00919">
    <property type="entry name" value="UPF0004"/>
    <property type="match status" value="1"/>
</dbReference>
<keyword evidence="20" id="KW-1185">Reference proteome</keyword>
<gene>
    <name evidence="19" type="ORF">G5I_07064</name>
</gene>
<keyword evidence="7 15" id="KW-0812">Transmembrane</keyword>
<keyword evidence="8 15" id="KW-0819">tRNA processing</keyword>
<evidence type="ECO:0000256" key="13">
    <source>
        <dbReference type="ARBA" id="ARBA00023136"/>
    </source>
</evidence>
<dbReference type="SUPFAM" id="SSF102114">
    <property type="entry name" value="Radical SAM enzymes"/>
    <property type="match status" value="1"/>
</dbReference>
<comment type="similarity">
    <text evidence="3 15">Belongs to the methylthiotransferase family. CDKAL1 subfamily.</text>
</comment>
<dbReference type="Pfam" id="PF01938">
    <property type="entry name" value="TRAM"/>
    <property type="match status" value="1"/>
</dbReference>
<comment type="cofactor">
    <cofactor evidence="15">
        <name>[4Fe-4S] cluster</name>
        <dbReference type="ChEBI" id="CHEBI:49883"/>
    </cofactor>
    <text evidence="15">Binds 1 or 2 [4Fe-4S] cluster. One cluster is coordinated with 3 cysteines and an exchangeable S-adenosyl-L-methionine.</text>
</comment>
<dbReference type="Pfam" id="PF04055">
    <property type="entry name" value="Radical_SAM"/>
    <property type="match status" value="1"/>
</dbReference>
<protein>
    <recommendedName>
        <fullName evidence="15">tRNA-t(6)A37 methylthiotransferase</fullName>
        <ecNumber evidence="15">2.8.4.5</ecNumber>
    </recommendedName>
</protein>
<dbReference type="PANTHER" id="PTHR11918:SF45">
    <property type="entry name" value="THREONYLCARBAMOYLADENOSINE TRNA METHYLTHIOTRANSFERASE"/>
    <property type="match status" value="1"/>
</dbReference>
<dbReference type="InterPro" id="IPR007197">
    <property type="entry name" value="rSAM"/>
</dbReference>
<dbReference type="CDD" id="cd01335">
    <property type="entry name" value="Radical_SAM"/>
    <property type="match status" value="1"/>
</dbReference>
<evidence type="ECO:0000313" key="20">
    <source>
        <dbReference type="Proteomes" id="UP000007755"/>
    </source>
</evidence>
<dbReference type="FunFam" id="3.80.30.20:FF:000002">
    <property type="entry name" value="threonylcarbamoyladenosine tRNA methylthiotransferase isoform X2"/>
    <property type="match status" value="1"/>
</dbReference>
<dbReference type="InParanoid" id="F4WMT0"/>
<dbReference type="InterPro" id="IPR006638">
    <property type="entry name" value="Elp3/MiaA/NifB-like_rSAM"/>
</dbReference>
<proteinExistence type="inferred from homology"/>
<keyword evidence="10 15" id="KW-1133">Transmembrane helix</keyword>
<evidence type="ECO:0000256" key="2">
    <source>
        <dbReference type="ARBA" id="ARBA00004167"/>
    </source>
</evidence>
<organism evidence="20">
    <name type="scientific">Acromyrmex echinatior</name>
    <name type="common">Panamanian leafcutter ant</name>
    <name type="synonym">Acromyrmex octospinosus echinatior</name>
    <dbReference type="NCBI Taxonomy" id="103372"/>
    <lineage>
        <taxon>Eukaryota</taxon>
        <taxon>Metazoa</taxon>
        <taxon>Ecdysozoa</taxon>
        <taxon>Arthropoda</taxon>
        <taxon>Hexapoda</taxon>
        <taxon>Insecta</taxon>
        <taxon>Pterygota</taxon>
        <taxon>Neoptera</taxon>
        <taxon>Endopterygota</taxon>
        <taxon>Hymenoptera</taxon>
        <taxon>Apocrita</taxon>
        <taxon>Aculeata</taxon>
        <taxon>Formicoidea</taxon>
        <taxon>Formicidae</taxon>
        <taxon>Myrmicinae</taxon>
        <taxon>Acromyrmex</taxon>
    </lineage>
</organism>
<keyword evidence="4 15" id="KW-0004">4Fe-4S</keyword>
<dbReference type="EC" id="2.8.4.5" evidence="15"/>
<keyword evidence="15" id="KW-0256">Endoplasmic reticulum</keyword>
<evidence type="ECO:0000256" key="15">
    <source>
        <dbReference type="RuleBase" id="RU368081"/>
    </source>
</evidence>
<dbReference type="InterPro" id="IPR006466">
    <property type="entry name" value="MiaB-like_arc_euk"/>
</dbReference>
<dbReference type="PROSITE" id="PS50926">
    <property type="entry name" value="TRAM"/>
    <property type="match status" value="1"/>
</dbReference>
<evidence type="ECO:0000256" key="8">
    <source>
        <dbReference type="ARBA" id="ARBA00022694"/>
    </source>
</evidence>
<dbReference type="STRING" id="103372.F4WMT0"/>
<keyword evidence="5 15" id="KW-0808">Transferase</keyword>
<evidence type="ECO:0000256" key="9">
    <source>
        <dbReference type="ARBA" id="ARBA00022723"/>
    </source>
</evidence>
<evidence type="ECO:0000259" key="17">
    <source>
        <dbReference type="PROSITE" id="PS51449"/>
    </source>
</evidence>
<dbReference type="PANTHER" id="PTHR11918">
    <property type="entry name" value="RADICAL SAM PROTEINS"/>
    <property type="match status" value="1"/>
</dbReference>
<dbReference type="EMBL" id="GL888218">
    <property type="protein sequence ID" value="EGI64557.1"/>
    <property type="molecule type" value="Genomic_DNA"/>
</dbReference>
<accession>F4WMT0</accession>
<dbReference type="GO" id="GO:0046872">
    <property type="term" value="F:metal ion binding"/>
    <property type="evidence" value="ECO:0007669"/>
    <property type="project" value="UniProtKB-UniRule"/>
</dbReference>
<feature type="transmembrane region" description="Helical" evidence="15">
    <location>
        <begin position="517"/>
        <end position="535"/>
    </location>
</feature>
<dbReference type="InterPro" id="IPR023404">
    <property type="entry name" value="rSAM_horseshoe"/>
</dbReference>
<evidence type="ECO:0000256" key="12">
    <source>
        <dbReference type="ARBA" id="ARBA00023014"/>
    </source>
</evidence>
<comment type="subcellular location">
    <subcellularLocation>
        <location evidence="15">Endoplasmic reticulum membrane</location>
        <topology evidence="15">Single-pass membrane protein</topology>
    </subcellularLocation>
    <subcellularLocation>
        <location evidence="2">Membrane</location>
        <topology evidence="2">Single-pass membrane protein</topology>
    </subcellularLocation>
</comment>
<dbReference type="OrthoDB" id="1730074at2759"/>
<keyword evidence="6 15" id="KW-0949">S-adenosyl-L-methionine</keyword>
<dbReference type="FunFam" id="3.40.50.12160:FF:000005">
    <property type="entry name" value="threonylcarbamoyladenosine tRNA methylthiotransferase isoform X1"/>
    <property type="match status" value="1"/>
</dbReference>